<dbReference type="InterPro" id="IPR044570">
    <property type="entry name" value="Set1-like"/>
</dbReference>
<keyword evidence="4" id="KW-0949">S-adenosyl-L-methionine</keyword>
<dbReference type="AlphaFoldDB" id="V8NNF9"/>
<evidence type="ECO:0000256" key="1">
    <source>
        <dbReference type="ARBA" id="ARBA00004123"/>
    </source>
</evidence>
<feature type="region of interest" description="Disordered" evidence="7">
    <location>
        <begin position="277"/>
        <end position="363"/>
    </location>
</feature>
<name>V8NNF9_OPHHA</name>
<dbReference type="InterPro" id="IPR012677">
    <property type="entry name" value="Nucleotide-bd_a/b_plait_sf"/>
</dbReference>
<evidence type="ECO:0000256" key="2">
    <source>
        <dbReference type="ARBA" id="ARBA00022603"/>
    </source>
</evidence>
<comment type="caution">
    <text evidence="8">The sequence shown here is derived from an EMBL/GenBank/DDBJ whole genome shotgun (WGS) entry which is preliminary data.</text>
</comment>
<keyword evidence="2 8" id="KW-0489">Methyltransferase</keyword>
<feature type="region of interest" description="Disordered" evidence="7">
    <location>
        <begin position="520"/>
        <end position="579"/>
    </location>
</feature>
<protein>
    <submittedName>
        <fullName evidence="8">Histone-lysine N-methyltransferase SETD1A</fullName>
    </submittedName>
</protein>
<feature type="compositionally biased region" description="Low complexity" evidence="7">
    <location>
        <begin position="301"/>
        <end position="330"/>
    </location>
</feature>
<evidence type="ECO:0000313" key="9">
    <source>
        <dbReference type="Proteomes" id="UP000018936"/>
    </source>
</evidence>
<dbReference type="Proteomes" id="UP000018936">
    <property type="component" value="Unassembled WGS sequence"/>
</dbReference>
<feature type="non-terminal residue" evidence="8">
    <location>
        <position position="579"/>
    </location>
</feature>
<dbReference type="InterPro" id="IPR035979">
    <property type="entry name" value="RBD_domain_sf"/>
</dbReference>
<reference evidence="8 9" key="1">
    <citation type="journal article" date="2013" name="Proc. Natl. Acad. Sci. U.S.A.">
        <title>The king cobra genome reveals dynamic gene evolution and adaptation in the snake venom system.</title>
        <authorList>
            <person name="Vonk F.J."/>
            <person name="Casewell N.R."/>
            <person name="Henkel C.V."/>
            <person name="Heimberg A.M."/>
            <person name="Jansen H.J."/>
            <person name="McCleary R.J."/>
            <person name="Kerkkamp H.M."/>
            <person name="Vos R.A."/>
            <person name="Guerreiro I."/>
            <person name="Calvete J.J."/>
            <person name="Wuster W."/>
            <person name="Woods A.E."/>
            <person name="Logan J.M."/>
            <person name="Harrison R.A."/>
            <person name="Castoe T.A."/>
            <person name="de Koning A.P."/>
            <person name="Pollock D.D."/>
            <person name="Yandell M."/>
            <person name="Calderon D."/>
            <person name="Renjifo C."/>
            <person name="Currier R.B."/>
            <person name="Salgado D."/>
            <person name="Pla D."/>
            <person name="Sanz L."/>
            <person name="Hyder A.S."/>
            <person name="Ribeiro J.M."/>
            <person name="Arntzen J.W."/>
            <person name="van den Thillart G.E."/>
            <person name="Boetzer M."/>
            <person name="Pirovano W."/>
            <person name="Dirks R.P."/>
            <person name="Spaink H.P."/>
            <person name="Duboule D."/>
            <person name="McGlinn E."/>
            <person name="Kini R.M."/>
            <person name="Richardson M.K."/>
        </authorList>
    </citation>
    <scope>NUCLEOTIDE SEQUENCE</scope>
    <source>
        <tissue evidence="8">Blood</tissue>
    </source>
</reference>
<dbReference type="GO" id="GO:0042800">
    <property type="term" value="F:histone H3K4 methyltransferase activity"/>
    <property type="evidence" value="ECO:0007669"/>
    <property type="project" value="InterPro"/>
</dbReference>
<dbReference type="GO" id="GO:0048188">
    <property type="term" value="C:Set1C/COMPASS complex"/>
    <property type="evidence" value="ECO:0007669"/>
    <property type="project" value="TreeGrafter"/>
</dbReference>
<proteinExistence type="predicted"/>
<feature type="compositionally biased region" description="Polar residues" evidence="7">
    <location>
        <begin position="175"/>
        <end position="222"/>
    </location>
</feature>
<evidence type="ECO:0000256" key="3">
    <source>
        <dbReference type="ARBA" id="ARBA00022679"/>
    </source>
</evidence>
<feature type="region of interest" description="Disordered" evidence="7">
    <location>
        <begin position="467"/>
        <end position="503"/>
    </location>
</feature>
<feature type="region of interest" description="Disordered" evidence="7">
    <location>
        <begin position="149"/>
        <end position="262"/>
    </location>
</feature>
<accession>V8NNF9</accession>
<keyword evidence="6" id="KW-0539">Nucleus</keyword>
<feature type="non-terminal residue" evidence="8">
    <location>
        <position position="1"/>
    </location>
</feature>
<feature type="compositionally biased region" description="Polar residues" evidence="7">
    <location>
        <begin position="230"/>
        <end position="257"/>
    </location>
</feature>
<feature type="compositionally biased region" description="Polar residues" evidence="7">
    <location>
        <begin position="476"/>
        <end position="503"/>
    </location>
</feature>
<evidence type="ECO:0000313" key="8">
    <source>
        <dbReference type="EMBL" id="ETE63605.1"/>
    </source>
</evidence>
<evidence type="ECO:0000256" key="4">
    <source>
        <dbReference type="ARBA" id="ARBA00022691"/>
    </source>
</evidence>
<organism evidence="8 9">
    <name type="scientific">Ophiophagus hannah</name>
    <name type="common">King cobra</name>
    <name type="synonym">Naja hannah</name>
    <dbReference type="NCBI Taxonomy" id="8665"/>
    <lineage>
        <taxon>Eukaryota</taxon>
        <taxon>Metazoa</taxon>
        <taxon>Chordata</taxon>
        <taxon>Craniata</taxon>
        <taxon>Vertebrata</taxon>
        <taxon>Euteleostomi</taxon>
        <taxon>Lepidosauria</taxon>
        <taxon>Squamata</taxon>
        <taxon>Bifurcata</taxon>
        <taxon>Unidentata</taxon>
        <taxon>Episquamata</taxon>
        <taxon>Toxicofera</taxon>
        <taxon>Serpentes</taxon>
        <taxon>Colubroidea</taxon>
        <taxon>Elapidae</taxon>
        <taxon>Elapinae</taxon>
        <taxon>Ophiophagus</taxon>
    </lineage>
</organism>
<dbReference type="GO" id="GO:0032259">
    <property type="term" value="P:methylation"/>
    <property type="evidence" value="ECO:0007669"/>
    <property type="project" value="UniProtKB-KW"/>
</dbReference>
<keyword evidence="9" id="KW-1185">Reference proteome</keyword>
<dbReference type="EMBL" id="AZIM01002658">
    <property type="protein sequence ID" value="ETE63605.1"/>
    <property type="molecule type" value="Genomic_DNA"/>
</dbReference>
<comment type="subcellular location">
    <subcellularLocation>
        <location evidence="1">Nucleus</location>
    </subcellularLocation>
</comment>
<dbReference type="PANTHER" id="PTHR45814">
    <property type="entry name" value="HISTONE-LYSINE N-METHYLTRANSFERASE SETD1"/>
    <property type="match status" value="1"/>
</dbReference>
<keyword evidence="3 8" id="KW-0808">Transferase</keyword>
<feature type="compositionally biased region" description="Basic and acidic residues" evidence="7">
    <location>
        <begin position="570"/>
        <end position="579"/>
    </location>
</feature>
<dbReference type="OrthoDB" id="308383at2759"/>
<gene>
    <name evidence="8" type="primary">SETD1A</name>
    <name evidence="8" type="ORF">L345_10630</name>
</gene>
<evidence type="ECO:0000256" key="7">
    <source>
        <dbReference type="SAM" id="MobiDB-lite"/>
    </source>
</evidence>
<dbReference type="SUPFAM" id="SSF54928">
    <property type="entry name" value="RNA-binding domain, RBD"/>
    <property type="match status" value="1"/>
</dbReference>
<dbReference type="GO" id="GO:0003676">
    <property type="term" value="F:nucleic acid binding"/>
    <property type="evidence" value="ECO:0007669"/>
    <property type="project" value="InterPro"/>
</dbReference>
<sequence length="579" mass="63945">MDQEGGGDFQKAPNFQWRNYKLIVDPMLKDGPHKIYRYDGVHFSTNVGHTPVKVVQDPRHRKWCKTRDLSLPVPKFKLDEHYVGQIPLKEVTFARLNDNIKESFLCEMCKKYGDIEEIEILYNPKNGKHLGQQRMKYYELIVNGSFTPQTVPTGNKMLNEKFLPDSSESRRHHSANSLYPSNAMPSTPGNGTPCSQDTPYSSGRQDTPSSYGQYTPQSQGTPYTPRGGTPYSQDSAYSSRQGTPGYSSYQPESTSYKSSRHENSFSDSYFRRHYVSSSSSSSSTHYRSNDHHYPPYSQQFGGSSSGAATTSSSRYQRLSSTSGRSSSSSSHRSHPREDSGFHSRHRERSQRDDPTLPSTVTTTTPSTCVVTAACSSSVTTASESIQFQNSHGFAQQSVEHFPAPSVLYPSYTAIPEPFSVTAEPHAVDQDYRLLPTAETFAANSLPPTEFLAQETKENISPAVTVAPGIDDRSHSPALQTSPARSGSPVPETTNESVPFAQHSSLDSRIEMLLKEQRSKFSFLSSDTEEEEEEKAGTKGAEPHGPCTPPPPLPVSFEDVVPAMDVAAGDESPKANGQDR</sequence>
<keyword evidence="5" id="KW-0156">Chromatin regulator</keyword>
<dbReference type="Gene3D" id="3.30.70.330">
    <property type="match status" value="1"/>
</dbReference>
<evidence type="ECO:0000256" key="6">
    <source>
        <dbReference type="ARBA" id="ARBA00023242"/>
    </source>
</evidence>
<dbReference type="PANTHER" id="PTHR45814:SF3">
    <property type="entry name" value="HISTONE-LYSINE N-METHYLTRANSFERASE SETD1A"/>
    <property type="match status" value="1"/>
</dbReference>
<feature type="compositionally biased region" description="Basic and acidic residues" evidence="7">
    <location>
        <begin position="158"/>
        <end position="169"/>
    </location>
</feature>
<evidence type="ECO:0000256" key="5">
    <source>
        <dbReference type="ARBA" id="ARBA00022853"/>
    </source>
</evidence>